<reference evidence="2" key="1">
    <citation type="journal article" date="2023" name="IMA Fungus">
        <title>Comparative genomic study of the Penicillium genus elucidates a diverse pangenome and 15 lateral gene transfer events.</title>
        <authorList>
            <person name="Petersen C."/>
            <person name="Sorensen T."/>
            <person name="Nielsen M.R."/>
            <person name="Sondergaard T.E."/>
            <person name="Sorensen J.L."/>
            <person name="Fitzpatrick D.A."/>
            <person name="Frisvad J.C."/>
            <person name="Nielsen K.L."/>
        </authorList>
    </citation>
    <scope>NUCLEOTIDE SEQUENCE</scope>
    <source>
        <strain evidence="2">IBT 17514</strain>
    </source>
</reference>
<evidence type="ECO:0000313" key="2">
    <source>
        <dbReference type="EMBL" id="KAJ5740859.1"/>
    </source>
</evidence>
<comment type="caution">
    <text evidence="2">The sequence shown here is derived from an EMBL/GenBank/DDBJ whole genome shotgun (WGS) entry which is preliminary data.</text>
</comment>
<dbReference type="Proteomes" id="UP001215712">
    <property type="component" value="Unassembled WGS sequence"/>
</dbReference>
<dbReference type="AlphaFoldDB" id="A0AAD6N161"/>
<evidence type="ECO:0000313" key="3">
    <source>
        <dbReference type="Proteomes" id="UP001215712"/>
    </source>
</evidence>
<name>A0AAD6N161_9EURO</name>
<keyword evidence="3" id="KW-1185">Reference proteome</keyword>
<dbReference type="PANTHER" id="PTHR21521">
    <property type="entry name" value="AMUN, ISOFORM A"/>
    <property type="match status" value="1"/>
</dbReference>
<dbReference type="EMBL" id="JAQJAN010000001">
    <property type="protein sequence ID" value="KAJ5740859.1"/>
    <property type="molecule type" value="Genomic_DNA"/>
</dbReference>
<accession>A0AAD6N161</accession>
<organism evidence="2 3">
    <name type="scientific">Penicillium malachiteum</name>
    <dbReference type="NCBI Taxonomy" id="1324776"/>
    <lineage>
        <taxon>Eukaryota</taxon>
        <taxon>Fungi</taxon>
        <taxon>Dikarya</taxon>
        <taxon>Ascomycota</taxon>
        <taxon>Pezizomycotina</taxon>
        <taxon>Eurotiomycetes</taxon>
        <taxon>Eurotiomycetidae</taxon>
        <taxon>Eurotiales</taxon>
        <taxon>Aspergillaceae</taxon>
        <taxon>Penicillium</taxon>
    </lineage>
</organism>
<reference evidence="2" key="2">
    <citation type="submission" date="2023-01" db="EMBL/GenBank/DDBJ databases">
        <authorList>
            <person name="Petersen C."/>
        </authorList>
    </citation>
    <scope>NUCLEOTIDE SEQUENCE</scope>
    <source>
        <strain evidence="2">IBT 17514</strain>
    </source>
</reference>
<sequence>MDSDIQTRINDLNKFLELDRWRYDDLPKSIASRRTKKANVLSKEEAVSIMEWKITHGHSRPMLMGLIRSNAESLVSSCASAALDALSKDSEEFPKASLDALQPLRGVGPATASLILSIMTGCDTRQIPFYSDDAFLWLCLRAYPKVEDNASEAVKVKPSPVVLKVRYTLNEYRELWDACNELQGRLNEGLEVGQEPVSQNDIEKVAYVLHNIDVSGFQLDGSVPVAEPSDDAEPETVKLEEVVEDKTVGEVREGRNLRKRRSDVGGAQEKKRKIK</sequence>
<protein>
    <submittedName>
        <fullName evidence="2">Uncharacterized protein</fullName>
    </submittedName>
</protein>
<proteinExistence type="predicted"/>
<dbReference type="PANTHER" id="PTHR21521:SF0">
    <property type="entry name" value="AMUN, ISOFORM A"/>
    <property type="match status" value="1"/>
</dbReference>
<gene>
    <name evidence="2" type="ORF">N7493_000731</name>
</gene>
<evidence type="ECO:0000256" key="1">
    <source>
        <dbReference type="SAM" id="MobiDB-lite"/>
    </source>
</evidence>
<feature type="region of interest" description="Disordered" evidence="1">
    <location>
        <begin position="249"/>
        <end position="275"/>
    </location>
</feature>